<proteinExistence type="predicted"/>
<name>A0A8D2KZT3_VARKO</name>
<dbReference type="GO" id="GO:0005737">
    <property type="term" value="C:cytoplasm"/>
    <property type="evidence" value="ECO:0007669"/>
    <property type="project" value="TreeGrafter"/>
</dbReference>
<reference evidence="1" key="2">
    <citation type="submission" date="2025-09" db="UniProtKB">
        <authorList>
            <consortium name="Ensembl"/>
        </authorList>
    </citation>
    <scope>IDENTIFICATION</scope>
</reference>
<dbReference type="AlphaFoldDB" id="A0A8D2KZT3"/>
<accession>A0A8D2KZT3</accession>
<dbReference type="PANTHER" id="PTHR16234">
    <property type="entry name" value="SIMILAR TO HYPOTHETICAL PROTEIN FLJ20508"/>
    <property type="match status" value="1"/>
</dbReference>
<sequence>MASEGPVLLHSMGGLLQKCFCILQEQHEAWKRVTAACTPLLDSLANLAEQMRASQRVVFARTPLGDFVHLPERLRRKQQCAVEALLREVVLGEGRAALELQKVRDAVGLSVAGVFLFYGQHSSNGHLEHLLQRSALCPSLADMLEWLRDIEGLYHRTYLEAKLLLQIGHADLAEVQALPKAWAQVLRSGLQDTVEGNHNRGWWNGHLAAWCHSPGRCSPSVRTGTGALGECAECLPCCDCSSCSGGGKDSEAGRPR</sequence>
<dbReference type="Ensembl" id="ENSVKKT00000014959.1">
    <property type="protein sequence ID" value="ENSVKKP00000014604.1"/>
    <property type="gene ID" value="ENSVKKG00000010038.1"/>
</dbReference>
<dbReference type="OMA" id="SHVEQVF"/>
<reference evidence="1" key="1">
    <citation type="submission" date="2025-08" db="UniProtKB">
        <authorList>
            <consortium name="Ensembl"/>
        </authorList>
    </citation>
    <scope>IDENTIFICATION</scope>
</reference>
<evidence type="ECO:0000313" key="2">
    <source>
        <dbReference type="Proteomes" id="UP000694545"/>
    </source>
</evidence>
<dbReference type="Pfam" id="PF15011">
    <property type="entry name" value="CA109-like"/>
    <property type="match status" value="1"/>
</dbReference>
<dbReference type="PANTHER" id="PTHR16234:SF5">
    <property type="entry name" value="AFG2-INTERACTING RIBOSOME MATURATION FACTOR"/>
    <property type="match status" value="1"/>
</dbReference>
<dbReference type="InterPro" id="IPR029159">
    <property type="entry name" value="CA109-like"/>
</dbReference>
<dbReference type="Proteomes" id="UP000694545">
    <property type="component" value="Unplaced"/>
</dbReference>
<protein>
    <submittedName>
        <fullName evidence="1">Chromosome 1 open reading frame 109</fullName>
    </submittedName>
</protein>
<organism evidence="1 2">
    <name type="scientific">Varanus komodoensis</name>
    <name type="common">Komodo dragon</name>
    <dbReference type="NCBI Taxonomy" id="61221"/>
    <lineage>
        <taxon>Eukaryota</taxon>
        <taxon>Metazoa</taxon>
        <taxon>Chordata</taxon>
        <taxon>Craniata</taxon>
        <taxon>Vertebrata</taxon>
        <taxon>Euteleostomi</taxon>
        <taxon>Lepidosauria</taxon>
        <taxon>Squamata</taxon>
        <taxon>Bifurcata</taxon>
        <taxon>Unidentata</taxon>
        <taxon>Episquamata</taxon>
        <taxon>Toxicofera</taxon>
        <taxon>Anguimorpha</taxon>
        <taxon>Paleoanguimorpha</taxon>
        <taxon>Varanoidea</taxon>
        <taxon>Varanidae</taxon>
        <taxon>Varanus</taxon>
    </lineage>
</organism>
<dbReference type="GO" id="GO:0005634">
    <property type="term" value="C:nucleus"/>
    <property type="evidence" value="ECO:0007669"/>
    <property type="project" value="TreeGrafter"/>
</dbReference>
<evidence type="ECO:0000313" key="1">
    <source>
        <dbReference type="Ensembl" id="ENSVKKP00000014604.1"/>
    </source>
</evidence>
<keyword evidence="2" id="KW-1185">Reference proteome</keyword>